<dbReference type="Proteomes" id="UP000515890">
    <property type="component" value="Segment"/>
</dbReference>
<protein>
    <submittedName>
        <fullName evidence="1">Uncharacterized protein</fullName>
    </submittedName>
</protein>
<evidence type="ECO:0000313" key="2">
    <source>
        <dbReference type="Proteomes" id="UP000515890"/>
    </source>
</evidence>
<reference evidence="2" key="2">
    <citation type="journal article" date="2021" name="Microbiol. Resour. Announc.">
        <title>Genome Sequences of Subcluster M2 Mycobacteriophages Estes and Aziz.</title>
        <authorList>
            <person name="Fitzgerald S.K."/>
            <person name="Johnson E.H."/>
            <person name="Storz S.H.R."/>
            <person name="Ballard C."/>
            <person name="Battaglia S."/>
            <person name="Boice M."/>
            <person name="Bramwell-Butcher J."/>
            <person name="Dedinsky M."/>
            <person name="DeKlotz J."/>
            <person name="Diaz I."/>
            <person name="Engley A."/>
            <person name="Ernst L."/>
            <person name="Gonzales E."/>
            <person name="Groscost A."/>
            <person name="Grosser P."/>
            <person name="Haider A."/>
            <person name="Harrison M."/>
            <person name="Husler K."/>
            <person name="Lau J."/>
            <person name="Monlux M."/>
            <person name="Paratore J."/>
            <person name="Ruesch T."/>
            <person name="Schlesinger M."/>
            <person name="Scholes A."/>
            <person name="Poxleitner M.K."/>
            <person name="Anders K.R."/>
        </authorList>
    </citation>
    <scope>NUCLEOTIDE SEQUENCE [LARGE SCALE GENOMIC DNA]</scope>
</reference>
<reference evidence="1 2" key="1">
    <citation type="submission" date="2020-06" db="EMBL/GenBank/DDBJ databases">
        <authorList>
            <person name="Ruesch T."/>
            <person name="Stepniewski C."/>
            <person name="Ballard C."/>
            <person name="Battaglia S."/>
            <person name="Diaz I."/>
            <person name="Engley A."/>
            <person name="Erickson A."/>
            <person name="Ernst L."/>
            <person name="Gonzales E."/>
            <person name="Haider A."/>
            <person name="Harrison M."/>
            <person name="Moore J."/>
            <person name="Paratore J."/>
            <person name="Rafanan A."/>
            <person name="Storz S."/>
            <person name="Poxleitner M.K."/>
            <person name="Anders K.R."/>
            <person name="Garlena R.A."/>
            <person name="Russell D.A."/>
            <person name="Pope W.H."/>
            <person name="Jacobs-Sera D."/>
            <person name="Hatfull G.F."/>
        </authorList>
    </citation>
    <scope>NUCLEOTIDE SEQUENCE [LARGE SCALE GENOMIC DNA]</scope>
</reference>
<gene>
    <name evidence="1" type="primary">15</name>
    <name evidence="1" type="ORF">SEA_AZIZ_15</name>
</gene>
<dbReference type="EMBL" id="MT658802">
    <property type="protein sequence ID" value="QNJ56675.1"/>
    <property type="molecule type" value="Genomic_DNA"/>
</dbReference>
<proteinExistence type="predicted"/>
<sequence length="95" mass="11006">MTAYVDPFAPGRFGAEMGHWMCAKWQPGKQHEDVTPPDGMSWFVLPPNETVKSPEIQWFPTGRKAIKYLMDKKDCRDLILNPLVYQPDPLMDRIK</sequence>
<dbReference type="GeneID" id="63210235"/>
<keyword evidence="2" id="KW-1185">Reference proteome</keyword>
<organism evidence="1 2">
    <name type="scientific">Mycobacterium phage Aziz</name>
    <dbReference type="NCBI Taxonomy" id="2762281"/>
    <lineage>
        <taxon>Viruses</taxon>
        <taxon>Duplodnaviria</taxon>
        <taxon>Heunggongvirae</taxon>
        <taxon>Uroviricota</taxon>
        <taxon>Caudoviricetes</taxon>
        <taxon>Vilmaviridae</taxon>
        <taxon>Mclasvirinae</taxon>
        <taxon>Reyvirus</taxon>
        <taxon>Reyvirus aziz</taxon>
    </lineage>
</organism>
<accession>A0A7G8LHF3</accession>
<name>A0A7G8LHF3_9CAUD</name>
<evidence type="ECO:0000313" key="1">
    <source>
        <dbReference type="EMBL" id="QNJ56675.1"/>
    </source>
</evidence>
<dbReference type="KEGG" id="vg:63210235"/>
<dbReference type="RefSeq" id="YP_010013620.1">
    <property type="nucleotide sequence ID" value="NC_053513.1"/>
</dbReference>